<proteinExistence type="predicted"/>
<dbReference type="Proteomes" id="UP000789390">
    <property type="component" value="Unassembled WGS sequence"/>
</dbReference>
<feature type="compositionally biased region" description="Polar residues" evidence="1">
    <location>
        <begin position="579"/>
        <end position="593"/>
    </location>
</feature>
<dbReference type="EMBL" id="CAKKLH010000322">
    <property type="protein sequence ID" value="CAH0112102.1"/>
    <property type="molecule type" value="Genomic_DNA"/>
</dbReference>
<feature type="chain" id="PRO_5035159123" evidence="2">
    <location>
        <begin position="22"/>
        <end position="624"/>
    </location>
</feature>
<accession>A0A8J2S2N6</accession>
<feature type="region of interest" description="Disordered" evidence="1">
    <location>
        <begin position="136"/>
        <end position="158"/>
    </location>
</feature>
<evidence type="ECO:0000313" key="3">
    <source>
        <dbReference type="EMBL" id="CAH0112102.1"/>
    </source>
</evidence>
<dbReference type="PANTHER" id="PTHR39960">
    <property type="entry name" value="LD34147P"/>
    <property type="match status" value="1"/>
</dbReference>
<name>A0A8J2S2N6_9CRUS</name>
<keyword evidence="2" id="KW-0732">Signal</keyword>
<evidence type="ECO:0000313" key="4">
    <source>
        <dbReference type="Proteomes" id="UP000789390"/>
    </source>
</evidence>
<protein>
    <submittedName>
        <fullName evidence="3">Uncharacterized protein</fullName>
    </submittedName>
</protein>
<feature type="region of interest" description="Disordered" evidence="1">
    <location>
        <begin position="577"/>
        <end position="624"/>
    </location>
</feature>
<sequence length="624" mass="68745">MKTFWFLITATAAILLHPVATQTPQPGATAASLITHSDIRDAILTLVGAVREQTGKLERHELRERQLGDALTRSLRDLDTRTRGQDKNLENLAVLMARTDERLRKMEEMIIQRDERERIQLQKITDNTVAIRNGIESGRSASTTSGGPTPGASSAGDLSEILKQLTRTRKKVESVEESLQNRLSVVANEVKIVGEKYETRSERLESLQLTTMENLGKAQAGDAEKLRAASVNLVATEGKWRQFFSDAQNLVNQFGVGVNRISDHASRMKNDTSAILVGIEKLETTLENAGSSSGSQGNPESLVSAIQVHLKPTLDAVHSLVNNSYQSQIKLDENFREGWESLSRGIDKGVMNVTDVFQTRLDAFENKMIESQKLIQDQVEESGNMAETLADRVDKSYASLAKEINGLQKVEQVLLDTADGVLDTKRRLEFAVQQILLELGDSIRRQTGDLNSTLARKVDDVTFSVIKDQSTALTNMTSKLENELGQVWRQIGVLYQSASQSQELLQRVEQQTAQHVGGSLQALSSMDKRVGQVTERVNEVDDHLNYLLGRLSLVVQEFNQVRGGLGEALESLRSGLAVTGQQPSTTAGKSSSPPYDVSSGPAPNQEDVTVITRKENINNDSDEN</sequence>
<reference evidence="3" key="1">
    <citation type="submission" date="2021-11" db="EMBL/GenBank/DDBJ databases">
        <authorList>
            <person name="Schell T."/>
        </authorList>
    </citation>
    <scope>NUCLEOTIDE SEQUENCE</scope>
    <source>
        <strain evidence="3">M5</strain>
    </source>
</reference>
<keyword evidence="4" id="KW-1185">Reference proteome</keyword>
<evidence type="ECO:0000256" key="1">
    <source>
        <dbReference type="SAM" id="MobiDB-lite"/>
    </source>
</evidence>
<feature type="signal peptide" evidence="2">
    <location>
        <begin position="1"/>
        <end position="21"/>
    </location>
</feature>
<feature type="compositionally biased region" description="Low complexity" evidence="1">
    <location>
        <begin position="137"/>
        <end position="156"/>
    </location>
</feature>
<gene>
    <name evidence="3" type="ORF">DGAL_LOCUS15814</name>
</gene>
<evidence type="ECO:0000256" key="2">
    <source>
        <dbReference type="SAM" id="SignalP"/>
    </source>
</evidence>
<comment type="caution">
    <text evidence="3">The sequence shown here is derived from an EMBL/GenBank/DDBJ whole genome shotgun (WGS) entry which is preliminary data.</text>
</comment>
<dbReference type="AlphaFoldDB" id="A0A8J2S2N6"/>
<dbReference type="PANTHER" id="PTHR39960:SF1">
    <property type="entry name" value="LD34147P"/>
    <property type="match status" value="1"/>
</dbReference>
<organism evidence="3 4">
    <name type="scientific">Daphnia galeata</name>
    <dbReference type="NCBI Taxonomy" id="27404"/>
    <lineage>
        <taxon>Eukaryota</taxon>
        <taxon>Metazoa</taxon>
        <taxon>Ecdysozoa</taxon>
        <taxon>Arthropoda</taxon>
        <taxon>Crustacea</taxon>
        <taxon>Branchiopoda</taxon>
        <taxon>Diplostraca</taxon>
        <taxon>Cladocera</taxon>
        <taxon>Anomopoda</taxon>
        <taxon>Daphniidae</taxon>
        <taxon>Daphnia</taxon>
    </lineage>
</organism>
<dbReference type="GO" id="GO:0005886">
    <property type="term" value="C:plasma membrane"/>
    <property type="evidence" value="ECO:0007669"/>
    <property type="project" value="TreeGrafter"/>
</dbReference>
<dbReference type="OrthoDB" id="8190635at2759"/>